<dbReference type="EMBL" id="HAED01006491">
    <property type="protein sequence ID" value="SBQ92534.1"/>
    <property type="molecule type" value="Transcribed_RNA"/>
</dbReference>
<reference evidence="1" key="1">
    <citation type="submission" date="2016-05" db="EMBL/GenBank/DDBJ databases">
        <authorList>
            <person name="Lavstsen T."/>
            <person name="Jespersen J.S."/>
        </authorList>
    </citation>
    <scope>NUCLEOTIDE SEQUENCE</scope>
    <source>
        <tissue evidence="1">Brain</tissue>
    </source>
</reference>
<accession>A0A1A8I6M6</accession>
<dbReference type="AlphaFoldDB" id="A0A1A8I6M6"/>
<sequence length="39" mass="4488">ASQYETFGEGQRHTKFPYGRVPALDFIPEHKRLCPKDPA</sequence>
<feature type="non-terminal residue" evidence="1">
    <location>
        <position position="1"/>
    </location>
</feature>
<evidence type="ECO:0000313" key="1">
    <source>
        <dbReference type="EMBL" id="SBQ92534.1"/>
    </source>
</evidence>
<name>A0A1A8I6M6_NOTKU</name>
<proteinExistence type="predicted"/>
<organism evidence="1">
    <name type="scientific">Nothobranchius kuhntae</name>
    <name type="common">Beira killifish</name>
    <dbReference type="NCBI Taxonomy" id="321403"/>
    <lineage>
        <taxon>Eukaryota</taxon>
        <taxon>Metazoa</taxon>
        <taxon>Chordata</taxon>
        <taxon>Craniata</taxon>
        <taxon>Vertebrata</taxon>
        <taxon>Euteleostomi</taxon>
        <taxon>Actinopterygii</taxon>
        <taxon>Neopterygii</taxon>
        <taxon>Teleostei</taxon>
        <taxon>Neoteleostei</taxon>
        <taxon>Acanthomorphata</taxon>
        <taxon>Ovalentaria</taxon>
        <taxon>Atherinomorphae</taxon>
        <taxon>Cyprinodontiformes</taxon>
        <taxon>Nothobranchiidae</taxon>
        <taxon>Nothobranchius</taxon>
    </lineage>
</organism>
<gene>
    <name evidence="1" type="primary">Nfu_g_1_001797</name>
</gene>
<reference evidence="1" key="2">
    <citation type="submission" date="2016-06" db="EMBL/GenBank/DDBJ databases">
        <title>The genome of a short-lived fish provides insights into sex chromosome evolution and the genetic control of aging.</title>
        <authorList>
            <person name="Reichwald K."/>
            <person name="Felder M."/>
            <person name="Petzold A."/>
            <person name="Koch P."/>
            <person name="Groth M."/>
            <person name="Platzer M."/>
        </authorList>
    </citation>
    <scope>NUCLEOTIDE SEQUENCE</scope>
    <source>
        <tissue evidence="1">Brain</tissue>
    </source>
</reference>
<protein>
    <submittedName>
        <fullName evidence="1">Uncharacterized protein</fullName>
    </submittedName>
</protein>